<comment type="caution">
    <text evidence="3">The sequence shown here is derived from an EMBL/GenBank/DDBJ whole genome shotgun (WGS) entry which is preliminary data.</text>
</comment>
<name>A0AA43TXL7_9LECA</name>
<feature type="region of interest" description="Disordered" evidence="1">
    <location>
        <begin position="394"/>
        <end position="476"/>
    </location>
</feature>
<organism evidence="3 4">
    <name type="scientific">Ramalina farinacea</name>
    <dbReference type="NCBI Taxonomy" id="258253"/>
    <lineage>
        <taxon>Eukaryota</taxon>
        <taxon>Fungi</taxon>
        <taxon>Dikarya</taxon>
        <taxon>Ascomycota</taxon>
        <taxon>Pezizomycotina</taxon>
        <taxon>Lecanoromycetes</taxon>
        <taxon>OSLEUM clade</taxon>
        <taxon>Lecanoromycetidae</taxon>
        <taxon>Lecanorales</taxon>
        <taxon>Lecanorineae</taxon>
        <taxon>Ramalinaceae</taxon>
        <taxon>Ramalina</taxon>
    </lineage>
</organism>
<dbReference type="AlphaFoldDB" id="A0AA43TXL7"/>
<proteinExistence type="predicted"/>
<feature type="compositionally biased region" description="Basic residues" evidence="1">
    <location>
        <begin position="467"/>
        <end position="476"/>
    </location>
</feature>
<protein>
    <submittedName>
        <fullName evidence="3">Uncharacterized protein</fullName>
    </submittedName>
</protein>
<dbReference type="SUPFAM" id="SSF75005">
    <property type="entry name" value="Arabinanase/levansucrase/invertase"/>
    <property type="match status" value="1"/>
</dbReference>
<evidence type="ECO:0000256" key="2">
    <source>
        <dbReference type="SAM" id="SignalP"/>
    </source>
</evidence>
<evidence type="ECO:0000313" key="3">
    <source>
        <dbReference type="EMBL" id="MDI1488177.1"/>
    </source>
</evidence>
<feature type="signal peptide" evidence="2">
    <location>
        <begin position="1"/>
        <end position="16"/>
    </location>
</feature>
<reference evidence="3" key="1">
    <citation type="journal article" date="2023" name="Genome Biol. Evol.">
        <title>First Whole Genome Sequence and Flow Cytometry Genome Size Data for the Lichen-Forming Fungus Ramalina farinacea (Ascomycota).</title>
        <authorList>
            <person name="Llewellyn T."/>
            <person name="Mian S."/>
            <person name="Hill R."/>
            <person name="Leitch I.J."/>
            <person name="Gaya E."/>
        </authorList>
    </citation>
    <scope>NUCLEOTIDE SEQUENCE</scope>
    <source>
        <strain evidence="3">LIQ254RAFAR</strain>
    </source>
</reference>
<keyword evidence="4" id="KW-1185">Reference proteome</keyword>
<evidence type="ECO:0000256" key="1">
    <source>
        <dbReference type="SAM" id="MobiDB-lite"/>
    </source>
</evidence>
<evidence type="ECO:0000313" key="4">
    <source>
        <dbReference type="Proteomes" id="UP001161017"/>
    </source>
</evidence>
<gene>
    <name evidence="3" type="ORF">OHK93_007451</name>
</gene>
<keyword evidence="2" id="KW-0732">Signal</keyword>
<dbReference type="EMBL" id="JAPUFD010000007">
    <property type="protein sequence ID" value="MDI1488177.1"/>
    <property type="molecule type" value="Genomic_DNA"/>
</dbReference>
<dbReference type="Proteomes" id="UP001161017">
    <property type="component" value="Unassembled WGS sequence"/>
</dbReference>
<feature type="compositionally biased region" description="Low complexity" evidence="1">
    <location>
        <begin position="399"/>
        <end position="433"/>
    </location>
</feature>
<feature type="chain" id="PRO_5041361608" evidence="2">
    <location>
        <begin position="17"/>
        <end position="476"/>
    </location>
</feature>
<sequence length="476" mass="50835">MYRLFQVSLFASSAIAVTLQGQPKMLSVIADRVKPWSGNAANVPDGKMFMLRKDPSDESAGFIINTTPNNFLTSTSSSINDISTTPYNDPNSATQGIGDAGANFVLKANTIPIPDASVTGMRGNGSMYDGGSWWIFNAFRLSETSQPDADPNSLIGFEHNEDYFAGSGGGDCTYKSIGIRYSQDLGKSWARSVPIVTKGQQTESCDEANRFTGTGDFAAMWQPDRKEWVILAQEGPLVMSTSSDPLAKPGSWSRIDPVSGQTQPGFIGSTDEPLVHGDLSSIAGSNPSIIRDEHNQCWHMVYAKWGGGLAYTNTTDLYRWEAPMIIWDDPDMTPNTQYPTLVGDEGDTLATDGKTTMYFTAANHVEWGRPLWSVDLTFGGATLSANDTARVANGTFTNSTGSGATDSDSTGTGTGSAPASSSSPPAAAEGATTEQKDSTTPLTDTGDSDDECPMDEDDTSHTTATSRMRRVRRVGA</sequence>
<accession>A0AA43TXL7</accession>
<feature type="compositionally biased region" description="Acidic residues" evidence="1">
    <location>
        <begin position="446"/>
        <end position="458"/>
    </location>
</feature>
<dbReference type="InterPro" id="IPR023296">
    <property type="entry name" value="Glyco_hydro_beta-prop_sf"/>
</dbReference>